<dbReference type="AlphaFoldDB" id="A0A2D4GSG4"/>
<dbReference type="EMBL" id="IACJ01145366">
    <property type="protein sequence ID" value="LAA62683.1"/>
    <property type="molecule type" value="Transcribed_RNA"/>
</dbReference>
<feature type="coiled-coil region" evidence="1">
    <location>
        <begin position="75"/>
        <end position="130"/>
    </location>
</feature>
<keyword evidence="1" id="KW-0175">Coiled coil</keyword>
<dbReference type="Gene3D" id="3.30.70.1820">
    <property type="entry name" value="L1 transposable element, RRM domain"/>
    <property type="match status" value="1"/>
</dbReference>
<dbReference type="PANTHER" id="PTHR11505">
    <property type="entry name" value="L1 TRANSPOSABLE ELEMENT-RELATED"/>
    <property type="match status" value="1"/>
</dbReference>
<feature type="region of interest" description="Disordered" evidence="2">
    <location>
        <begin position="1"/>
        <end position="31"/>
    </location>
</feature>
<accession>A0A2D4GSG4</accession>
<evidence type="ECO:0000256" key="2">
    <source>
        <dbReference type="SAM" id="MobiDB-lite"/>
    </source>
</evidence>
<name>A0A2D4GSG4_MICCO</name>
<reference evidence="4" key="2">
    <citation type="submission" date="2017-11" db="EMBL/GenBank/DDBJ databases">
        <title>Coralsnake Venomics: Analyses of Venom Gland Transcriptomes and Proteomes of Six Brazilian Taxa.</title>
        <authorList>
            <person name="Aird S.D."/>
            <person name="Jorge da Silva N."/>
            <person name="Qiu L."/>
            <person name="Villar-Briones A."/>
            <person name="Aparecida-Saddi V."/>
            <person name="Campos-Telles M.P."/>
            <person name="Grau M."/>
            <person name="Mikheyev A.S."/>
        </authorList>
    </citation>
    <scope>NUCLEOTIDE SEQUENCE</scope>
    <source>
        <tissue evidence="4">Venom_gland</tissue>
    </source>
</reference>
<organism evidence="4">
    <name type="scientific">Micrurus corallinus</name>
    <name type="common">Brazilian coral snake</name>
    <dbReference type="NCBI Taxonomy" id="54390"/>
    <lineage>
        <taxon>Eukaryota</taxon>
        <taxon>Metazoa</taxon>
        <taxon>Chordata</taxon>
        <taxon>Craniata</taxon>
        <taxon>Vertebrata</taxon>
        <taxon>Euteleostomi</taxon>
        <taxon>Lepidosauria</taxon>
        <taxon>Squamata</taxon>
        <taxon>Bifurcata</taxon>
        <taxon>Unidentata</taxon>
        <taxon>Episquamata</taxon>
        <taxon>Toxicofera</taxon>
        <taxon>Serpentes</taxon>
        <taxon>Colubroidea</taxon>
        <taxon>Elapidae</taxon>
        <taxon>Elapinae</taxon>
        <taxon>Micrurus</taxon>
    </lineage>
</organism>
<evidence type="ECO:0000256" key="1">
    <source>
        <dbReference type="SAM" id="Coils"/>
    </source>
</evidence>
<dbReference type="Pfam" id="PF02994">
    <property type="entry name" value="Transposase_22"/>
    <property type="match status" value="1"/>
</dbReference>
<dbReference type="InterPro" id="IPR043636">
    <property type="entry name" value="L1_RRM_dom"/>
</dbReference>
<feature type="region of interest" description="Disordered" evidence="2">
    <location>
        <begin position="300"/>
        <end position="348"/>
    </location>
</feature>
<protein>
    <recommendedName>
        <fullName evidence="3">L1 transposable element RRM domain-containing protein</fullName>
    </recommendedName>
</protein>
<feature type="domain" description="L1 transposable element RRM" evidence="3">
    <location>
        <begin position="157"/>
        <end position="231"/>
    </location>
</feature>
<reference evidence="4" key="1">
    <citation type="submission" date="2017-07" db="EMBL/GenBank/DDBJ databases">
        <authorList>
            <person name="Mikheyev A."/>
            <person name="Grau M."/>
        </authorList>
    </citation>
    <scope>NUCLEOTIDE SEQUENCE</scope>
    <source>
        <tissue evidence="4">Venom_gland</tissue>
    </source>
</reference>
<proteinExistence type="predicted"/>
<sequence>MSTSNITRIGKKASSTSSSASSSPSNQRSIESMLQMEKCNAFLKEILVMLQMLQETMTKNHNEIRKYIGEVRNNMGEIEQTMQNTDAKLEKFQQRITKNEQRIQKEEEKSEQVEKKMDDINYKLIQANKELENTVIMLETEKAAHYLRFQNIEEEKGEDLPEIMEELLAKLLGIDKQKMEMEIDEIFRIHTTYARRHKLPREVHVRFVKKSIRDKILNKARDEPLQYKGKQLVVLKHIPRRVRDLRKQYHFLTSVLIKYNVNFRWLIPEGILVTWQEKKYRLDSLDKAMEFYDCHFNTEGEQETRGETGHKGQEVSMMEEKHPQQDKSELEKKERAEREGTIAKEPREISDEEYKTYIQVKQCKKK</sequence>
<dbReference type="InterPro" id="IPR004244">
    <property type="entry name" value="Transposase_22"/>
</dbReference>
<feature type="compositionally biased region" description="Low complexity" evidence="2">
    <location>
        <begin position="14"/>
        <end position="29"/>
    </location>
</feature>
<evidence type="ECO:0000259" key="3">
    <source>
        <dbReference type="Pfam" id="PF02994"/>
    </source>
</evidence>
<evidence type="ECO:0000313" key="4">
    <source>
        <dbReference type="EMBL" id="LAA62683.1"/>
    </source>
</evidence>